<name>A0A084TI80_9FLAO</name>
<dbReference type="InterPro" id="IPR027417">
    <property type="entry name" value="P-loop_NTPase"/>
</dbReference>
<evidence type="ECO:0000256" key="7">
    <source>
        <dbReference type="ARBA" id="ARBA00022679"/>
    </source>
</evidence>
<evidence type="ECO:0000256" key="9">
    <source>
        <dbReference type="ARBA" id="ARBA00022777"/>
    </source>
</evidence>
<evidence type="ECO:0000256" key="2">
    <source>
        <dbReference type="ARBA" id="ARBA00004870"/>
    </source>
</evidence>
<keyword evidence="15" id="KW-1185">Reference proteome</keyword>
<keyword evidence="11 13" id="KW-0443">Lipid metabolism</keyword>
<dbReference type="RefSeq" id="WP_036121633.1">
    <property type="nucleotide sequence ID" value="NZ_BMET01000001.1"/>
</dbReference>
<dbReference type="EC" id="2.7.1.130" evidence="3 13"/>
<evidence type="ECO:0000256" key="8">
    <source>
        <dbReference type="ARBA" id="ARBA00022741"/>
    </source>
</evidence>
<sequence>MKLLRLLLFPVVPIYYIITWLRNRLYDMGWKASTAFPFPVICVGNLSTGGTGKTPMIEYLVRLLKDDYKLATLSRGYGRATKGFRLAGAQDTAATMGDEPFQFYNKFKPELAVAVDGDRVRGINQLVLKVAPEVILLDDAFQHRRVKAGFNILLTTYHDLYVNDFVLPTGNLREPVSGAKRAQIIVVTKCPETLSEQERTGVVNLLKPQKQQQVFFSFITYAEHVYSENASLPLKTLRPFTLVTGIANPKPLLAFLKQAGLSFRHHAFKDHHVFSEQDVAGILEDSTCIVATEKDYMRLMQFEQLKDKLFYLPITVGFYEQTAFNNAIARFVSGD</sequence>
<keyword evidence="9 13" id="KW-0418">Kinase</keyword>
<dbReference type="Pfam" id="PF02606">
    <property type="entry name" value="LpxK"/>
    <property type="match status" value="1"/>
</dbReference>
<accession>A0A084TI80</accession>
<dbReference type="STRING" id="1197477.IA57_08005"/>
<evidence type="ECO:0000313" key="14">
    <source>
        <dbReference type="EMBL" id="KFB00416.1"/>
    </source>
</evidence>
<keyword evidence="10 13" id="KW-0067">ATP-binding</keyword>
<reference evidence="14 15" key="1">
    <citation type="journal article" date="2014" name="Genome Announc.">
        <title>Draft Genome Sequence of the Algicidal Bacterium Mangrovimonas yunxiaonensis Strain LY01.</title>
        <authorList>
            <person name="Li Y."/>
            <person name="Zhu H."/>
            <person name="Li C."/>
            <person name="Zhang H."/>
            <person name="Chen Z."/>
            <person name="Zheng W."/>
            <person name="Xu H."/>
            <person name="Zheng T."/>
        </authorList>
    </citation>
    <scope>NUCLEOTIDE SEQUENCE [LARGE SCALE GENOMIC DNA]</scope>
    <source>
        <strain evidence="14 15">LY01</strain>
    </source>
</reference>
<dbReference type="GO" id="GO:0009029">
    <property type="term" value="F:lipid-A 4'-kinase activity"/>
    <property type="evidence" value="ECO:0007669"/>
    <property type="project" value="UniProtKB-UniRule"/>
</dbReference>
<dbReference type="UniPathway" id="UPA00359">
    <property type="reaction ID" value="UER00482"/>
</dbReference>
<evidence type="ECO:0000256" key="11">
    <source>
        <dbReference type="ARBA" id="ARBA00023098"/>
    </source>
</evidence>
<comment type="catalytic activity">
    <reaction evidence="13">
        <text>a lipid A disaccharide + ATP = a lipid IVA + ADP + H(+)</text>
        <dbReference type="Rhea" id="RHEA:67840"/>
        <dbReference type="ChEBI" id="CHEBI:15378"/>
        <dbReference type="ChEBI" id="CHEBI:30616"/>
        <dbReference type="ChEBI" id="CHEBI:176343"/>
        <dbReference type="ChEBI" id="CHEBI:176425"/>
        <dbReference type="ChEBI" id="CHEBI:456216"/>
        <dbReference type="EC" id="2.7.1.130"/>
    </reaction>
</comment>
<evidence type="ECO:0000256" key="4">
    <source>
        <dbReference type="ARBA" id="ARBA00016436"/>
    </source>
</evidence>
<dbReference type="GO" id="GO:0005524">
    <property type="term" value="F:ATP binding"/>
    <property type="evidence" value="ECO:0007669"/>
    <property type="project" value="UniProtKB-UniRule"/>
</dbReference>
<keyword evidence="6 13" id="KW-0441">Lipid A biosynthesis</keyword>
<comment type="similarity">
    <text evidence="13">Belongs to the LpxK family.</text>
</comment>
<comment type="pathway">
    <text evidence="2 13">Glycolipid biosynthesis; lipid IV(A) biosynthesis; lipid IV(A) from (3R)-3-hydroxytetradecanoyl-[acyl-carrier-protein] and UDP-N-acetyl-alpha-D-glucosamine: step 6/6.</text>
</comment>
<dbReference type="NCBIfam" id="TIGR00682">
    <property type="entry name" value="lpxK"/>
    <property type="match status" value="1"/>
</dbReference>
<dbReference type="PANTHER" id="PTHR42724:SF1">
    <property type="entry name" value="TETRAACYLDISACCHARIDE 4'-KINASE, MITOCHONDRIAL-RELATED"/>
    <property type="match status" value="1"/>
</dbReference>
<gene>
    <name evidence="13" type="primary">lpxK</name>
    <name evidence="14" type="ORF">IA57_08005</name>
</gene>
<dbReference type="OrthoDB" id="9766423at2"/>
<evidence type="ECO:0000256" key="10">
    <source>
        <dbReference type="ARBA" id="ARBA00022840"/>
    </source>
</evidence>
<dbReference type="GO" id="GO:0009245">
    <property type="term" value="P:lipid A biosynthetic process"/>
    <property type="evidence" value="ECO:0007669"/>
    <property type="project" value="UniProtKB-UniRule"/>
</dbReference>
<protein>
    <recommendedName>
        <fullName evidence="4 13">Tetraacyldisaccharide 4'-kinase</fullName>
        <ecNumber evidence="3 13">2.7.1.130</ecNumber>
    </recommendedName>
    <alternativeName>
        <fullName evidence="12 13">Lipid A 4'-kinase</fullName>
    </alternativeName>
</protein>
<feature type="binding site" evidence="13">
    <location>
        <begin position="47"/>
        <end position="54"/>
    </location>
    <ligand>
        <name>ATP</name>
        <dbReference type="ChEBI" id="CHEBI:30616"/>
    </ligand>
</feature>
<proteinExistence type="inferred from homology"/>
<evidence type="ECO:0000313" key="15">
    <source>
        <dbReference type="Proteomes" id="UP000028521"/>
    </source>
</evidence>
<dbReference type="PANTHER" id="PTHR42724">
    <property type="entry name" value="TETRAACYLDISACCHARIDE 4'-KINASE"/>
    <property type="match status" value="1"/>
</dbReference>
<keyword evidence="5 13" id="KW-0444">Lipid biosynthesis</keyword>
<dbReference type="GO" id="GO:0005886">
    <property type="term" value="C:plasma membrane"/>
    <property type="evidence" value="ECO:0007669"/>
    <property type="project" value="TreeGrafter"/>
</dbReference>
<evidence type="ECO:0000256" key="13">
    <source>
        <dbReference type="HAMAP-Rule" id="MF_00409"/>
    </source>
</evidence>
<dbReference type="EMBL" id="JPFK01000007">
    <property type="protein sequence ID" value="KFB00416.1"/>
    <property type="molecule type" value="Genomic_DNA"/>
</dbReference>
<comment type="caution">
    <text evidence="14">The sequence shown here is derived from an EMBL/GenBank/DDBJ whole genome shotgun (WGS) entry which is preliminary data.</text>
</comment>
<keyword evidence="7 13" id="KW-0808">Transferase</keyword>
<evidence type="ECO:0000256" key="5">
    <source>
        <dbReference type="ARBA" id="ARBA00022516"/>
    </source>
</evidence>
<evidence type="ECO:0000256" key="6">
    <source>
        <dbReference type="ARBA" id="ARBA00022556"/>
    </source>
</evidence>
<comment type="function">
    <text evidence="1 13">Transfers the gamma-phosphate of ATP to the 4'-position of a tetraacyldisaccharide 1-phosphate intermediate (termed DS-1-P) to form tetraacyldisaccharide 1,4'-bis-phosphate (lipid IVA).</text>
</comment>
<keyword evidence="8 13" id="KW-0547">Nucleotide-binding</keyword>
<dbReference type="InterPro" id="IPR003758">
    <property type="entry name" value="LpxK"/>
</dbReference>
<dbReference type="eggNOG" id="COG1663">
    <property type="taxonomic scope" value="Bacteria"/>
</dbReference>
<evidence type="ECO:0000256" key="1">
    <source>
        <dbReference type="ARBA" id="ARBA00002274"/>
    </source>
</evidence>
<dbReference type="SUPFAM" id="SSF52540">
    <property type="entry name" value="P-loop containing nucleoside triphosphate hydrolases"/>
    <property type="match status" value="1"/>
</dbReference>
<evidence type="ECO:0000256" key="12">
    <source>
        <dbReference type="ARBA" id="ARBA00029757"/>
    </source>
</evidence>
<dbReference type="AlphaFoldDB" id="A0A084TI80"/>
<reference evidence="15" key="2">
    <citation type="submission" date="2014-07" db="EMBL/GenBank/DDBJ databases">
        <title>Genome sequence of Mangrovimonas yunxiaonensis.</title>
        <authorList>
            <person name="Li Y."/>
            <person name="Zheng T."/>
        </authorList>
    </citation>
    <scope>NUCLEOTIDE SEQUENCE [LARGE SCALE GENOMIC DNA]</scope>
    <source>
        <strain evidence="15">LY01</strain>
    </source>
</reference>
<dbReference type="HAMAP" id="MF_00409">
    <property type="entry name" value="LpxK"/>
    <property type="match status" value="1"/>
</dbReference>
<evidence type="ECO:0000256" key="3">
    <source>
        <dbReference type="ARBA" id="ARBA00012071"/>
    </source>
</evidence>
<organism evidence="14 15">
    <name type="scientific">Mangrovimonas yunxiaonensis</name>
    <dbReference type="NCBI Taxonomy" id="1197477"/>
    <lineage>
        <taxon>Bacteria</taxon>
        <taxon>Pseudomonadati</taxon>
        <taxon>Bacteroidota</taxon>
        <taxon>Flavobacteriia</taxon>
        <taxon>Flavobacteriales</taxon>
        <taxon>Flavobacteriaceae</taxon>
        <taxon>Mangrovimonas</taxon>
    </lineage>
</organism>
<dbReference type="Proteomes" id="UP000028521">
    <property type="component" value="Unassembled WGS sequence"/>
</dbReference>